<evidence type="ECO:0000313" key="1">
    <source>
        <dbReference type="EMBL" id="KKL62004.1"/>
    </source>
</evidence>
<accession>A0A0F9DK52</accession>
<dbReference type="AlphaFoldDB" id="A0A0F9DK52"/>
<proteinExistence type="predicted"/>
<feature type="non-terminal residue" evidence="1">
    <location>
        <position position="1"/>
    </location>
</feature>
<reference evidence="1" key="1">
    <citation type="journal article" date="2015" name="Nature">
        <title>Complex archaea that bridge the gap between prokaryotes and eukaryotes.</title>
        <authorList>
            <person name="Spang A."/>
            <person name="Saw J.H."/>
            <person name="Jorgensen S.L."/>
            <person name="Zaremba-Niedzwiedzka K."/>
            <person name="Martijn J."/>
            <person name="Lind A.E."/>
            <person name="van Eijk R."/>
            <person name="Schleper C."/>
            <person name="Guy L."/>
            <person name="Ettema T.J."/>
        </authorList>
    </citation>
    <scope>NUCLEOTIDE SEQUENCE</scope>
</reference>
<comment type="caution">
    <text evidence="1">The sequence shown here is derived from an EMBL/GenBank/DDBJ whole genome shotgun (WGS) entry which is preliminary data.</text>
</comment>
<organism evidence="1">
    <name type="scientific">marine sediment metagenome</name>
    <dbReference type="NCBI Taxonomy" id="412755"/>
    <lineage>
        <taxon>unclassified sequences</taxon>
        <taxon>metagenomes</taxon>
        <taxon>ecological metagenomes</taxon>
    </lineage>
</organism>
<dbReference type="EMBL" id="LAZR01028630">
    <property type="protein sequence ID" value="KKL62004.1"/>
    <property type="molecule type" value="Genomic_DNA"/>
</dbReference>
<protein>
    <submittedName>
        <fullName evidence="1">Uncharacterized protein</fullName>
    </submittedName>
</protein>
<name>A0A0F9DK52_9ZZZZ</name>
<gene>
    <name evidence="1" type="ORF">LCGC14_2189530</name>
</gene>
<sequence length="47" mass="4956">KPEEEPQVQPCVTCGSTQLEPVNASGGLVCHNGHVIEDPPLGEETTE</sequence>